<dbReference type="SUPFAM" id="SSF54427">
    <property type="entry name" value="NTF2-like"/>
    <property type="match status" value="1"/>
</dbReference>
<sequence>MQQAERDLALVREVYTAFEQADVPRIMALFAEDGTVAQSPELPWGGVHVGHEGLGYFLATLTGHLDSHPETERLFADGSGHVVQVGRTRGVVRATGAPFDVPEVHVFTVSGGRVHRFEAYLDTAALRAALAAPAAVPAAT</sequence>
<name>A0A846M344_9ACTN</name>
<accession>A0A846M344</accession>
<organism evidence="3 4">
    <name type="scientific">Modestobacter marinus</name>
    <dbReference type="NCBI Taxonomy" id="477641"/>
    <lineage>
        <taxon>Bacteria</taxon>
        <taxon>Bacillati</taxon>
        <taxon>Actinomycetota</taxon>
        <taxon>Actinomycetes</taxon>
        <taxon>Geodermatophilales</taxon>
        <taxon>Geodermatophilaceae</taxon>
        <taxon>Modestobacter</taxon>
    </lineage>
</organism>
<gene>
    <name evidence="3" type="ORF">FB380_003428</name>
    <name evidence="2" type="ORF">GCM10011589_38590</name>
</gene>
<dbReference type="InterPro" id="IPR032710">
    <property type="entry name" value="NTF2-like_dom_sf"/>
</dbReference>
<dbReference type="AlphaFoldDB" id="A0A846M344"/>
<dbReference type="RefSeq" id="WP_166756548.1">
    <property type="nucleotide sequence ID" value="NZ_BAABJU010000003.1"/>
</dbReference>
<reference evidence="5" key="2">
    <citation type="journal article" date="2019" name="Int. J. Syst. Evol. Microbiol.">
        <title>The Global Catalogue of Microorganisms (GCM) 10K type strain sequencing project: providing services to taxonomists for standard genome sequencing and annotation.</title>
        <authorList>
            <consortium name="The Broad Institute Genomics Platform"/>
            <consortium name="The Broad Institute Genome Sequencing Center for Infectious Disease"/>
            <person name="Wu L."/>
            <person name="Ma J."/>
        </authorList>
    </citation>
    <scope>NUCLEOTIDE SEQUENCE [LARGE SCALE GENOMIC DNA]</scope>
    <source>
        <strain evidence="5">CGMCC 4.5581</strain>
    </source>
</reference>
<dbReference type="PANTHER" id="PTHR41252:SF1">
    <property type="entry name" value="BLR2505 PROTEIN"/>
    <property type="match status" value="1"/>
</dbReference>
<evidence type="ECO:0000313" key="5">
    <source>
        <dbReference type="Proteomes" id="UP000648663"/>
    </source>
</evidence>
<proteinExistence type="predicted"/>
<comment type="caution">
    <text evidence="3">The sequence shown here is derived from an EMBL/GenBank/DDBJ whole genome shotgun (WGS) entry which is preliminary data.</text>
</comment>
<dbReference type="InterPro" id="IPR037401">
    <property type="entry name" value="SnoaL-like"/>
</dbReference>
<dbReference type="CDD" id="cd00531">
    <property type="entry name" value="NTF2_like"/>
    <property type="match status" value="1"/>
</dbReference>
<dbReference type="Proteomes" id="UP000648663">
    <property type="component" value="Unassembled WGS sequence"/>
</dbReference>
<reference evidence="3 4" key="3">
    <citation type="submission" date="2020-02" db="EMBL/GenBank/DDBJ databases">
        <title>Sequencing the genomes of 1000 actinobacteria strains.</title>
        <authorList>
            <person name="Klenk H.-P."/>
        </authorList>
    </citation>
    <scope>NUCLEOTIDE SEQUENCE [LARGE SCALE GENOMIC DNA]</scope>
    <source>
        <strain evidence="3 4">DSM 45201</strain>
    </source>
</reference>
<dbReference type="EMBL" id="JAAMPA010000002">
    <property type="protein sequence ID" value="NIH68940.1"/>
    <property type="molecule type" value="Genomic_DNA"/>
</dbReference>
<feature type="domain" description="SnoaL-like" evidence="1">
    <location>
        <begin position="11"/>
        <end position="115"/>
    </location>
</feature>
<dbReference type="EMBL" id="BMMI01000007">
    <property type="protein sequence ID" value="GGL78787.1"/>
    <property type="molecule type" value="Genomic_DNA"/>
</dbReference>
<evidence type="ECO:0000313" key="4">
    <source>
        <dbReference type="Proteomes" id="UP000552836"/>
    </source>
</evidence>
<keyword evidence="5" id="KW-1185">Reference proteome</keyword>
<protein>
    <recommendedName>
        <fullName evidence="1">SnoaL-like domain-containing protein</fullName>
    </recommendedName>
</protein>
<evidence type="ECO:0000259" key="1">
    <source>
        <dbReference type="Pfam" id="PF12680"/>
    </source>
</evidence>
<dbReference type="Pfam" id="PF12680">
    <property type="entry name" value="SnoaL_2"/>
    <property type="match status" value="1"/>
</dbReference>
<dbReference type="PANTHER" id="PTHR41252">
    <property type="entry name" value="BLR2505 PROTEIN"/>
    <property type="match status" value="1"/>
</dbReference>
<reference evidence="2" key="1">
    <citation type="journal article" date="2014" name="Int. J. Syst. Evol. Microbiol.">
        <title>Complete genome of a new Firmicutes species belonging to the dominant human colonic microbiota ('Ruminococcus bicirculans') reveals two chromosomes and a selective capacity to utilize plant glucans.</title>
        <authorList>
            <consortium name="NISC Comparative Sequencing Program"/>
            <person name="Wegmann U."/>
            <person name="Louis P."/>
            <person name="Goesmann A."/>
            <person name="Henrissat B."/>
            <person name="Duncan S.H."/>
            <person name="Flint H.J."/>
        </authorList>
    </citation>
    <scope>NUCLEOTIDE SEQUENCE</scope>
    <source>
        <strain evidence="2">CGMCC 4.5581</strain>
    </source>
</reference>
<dbReference type="Proteomes" id="UP000552836">
    <property type="component" value="Unassembled WGS sequence"/>
</dbReference>
<dbReference type="Gene3D" id="3.10.450.50">
    <property type="match status" value="1"/>
</dbReference>
<reference evidence="2" key="4">
    <citation type="submission" date="2024-05" db="EMBL/GenBank/DDBJ databases">
        <authorList>
            <person name="Sun Q."/>
            <person name="Zhou Y."/>
        </authorList>
    </citation>
    <scope>NUCLEOTIDE SEQUENCE</scope>
    <source>
        <strain evidence="2">CGMCC 4.5581</strain>
    </source>
</reference>
<evidence type="ECO:0000313" key="3">
    <source>
        <dbReference type="EMBL" id="NIH68940.1"/>
    </source>
</evidence>
<evidence type="ECO:0000313" key="2">
    <source>
        <dbReference type="EMBL" id="GGL78787.1"/>
    </source>
</evidence>